<evidence type="ECO:0000313" key="2">
    <source>
        <dbReference type="Proteomes" id="UP001583186"/>
    </source>
</evidence>
<keyword evidence="2" id="KW-1185">Reference proteome</keyword>
<reference evidence="1 2" key="1">
    <citation type="journal article" date="2024" name="IMA Fungus">
        <title>IMA Genome - F19 : A genome assembly and annotation guide to empower mycologists, including annotated draft genome sequences of Ceratocystis pirilliformis, Diaporthe australafricana, Fusarium ophioides, Paecilomyces lecythidis, and Sporothrix stenoceras.</title>
        <authorList>
            <person name="Aylward J."/>
            <person name="Wilson A.M."/>
            <person name="Visagie C.M."/>
            <person name="Spraker J."/>
            <person name="Barnes I."/>
            <person name="Buitendag C."/>
            <person name="Ceriani C."/>
            <person name="Del Mar Angel L."/>
            <person name="du Plessis D."/>
            <person name="Fuchs T."/>
            <person name="Gasser K."/>
            <person name="Kramer D."/>
            <person name="Li W."/>
            <person name="Munsamy K."/>
            <person name="Piso A."/>
            <person name="Price J.L."/>
            <person name="Sonnekus B."/>
            <person name="Thomas C."/>
            <person name="van der Nest A."/>
            <person name="van Dijk A."/>
            <person name="van Heerden A."/>
            <person name="van Vuuren N."/>
            <person name="Yilmaz N."/>
            <person name="Duong T.A."/>
            <person name="van der Merwe N.A."/>
            <person name="Wingfield M.J."/>
            <person name="Wingfield B.D."/>
        </authorList>
    </citation>
    <scope>NUCLEOTIDE SEQUENCE [LARGE SCALE GENOMIC DNA]</scope>
    <source>
        <strain evidence="1 2">CMW 5346</strain>
    </source>
</reference>
<organism evidence="1 2">
    <name type="scientific">Sporothrix stenoceras</name>
    <dbReference type="NCBI Taxonomy" id="5173"/>
    <lineage>
        <taxon>Eukaryota</taxon>
        <taxon>Fungi</taxon>
        <taxon>Dikarya</taxon>
        <taxon>Ascomycota</taxon>
        <taxon>Pezizomycotina</taxon>
        <taxon>Sordariomycetes</taxon>
        <taxon>Sordariomycetidae</taxon>
        <taxon>Ophiostomatales</taxon>
        <taxon>Ophiostomataceae</taxon>
        <taxon>Sporothrix</taxon>
    </lineage>
</organism>
<dbReference type="EMBL" id="JAWCUI010000083">
    <property type="protein sequence ID" value="KAL1888899.1"/>
    <property type="molecule type" value="Genomic_DNA"/>
</dbReference>
<proteinExistence type="predicted"/>
<gene>
    <name evidence="1" type="ORF">Sste5346_009283</name>
</gene>
<sequence length="85" mass="9270">MHAPKPFLRGPAVRRLPVYAAAAGIGYAIVTYQVANRADPTLANNDSHAAEDRMALLDAYGGRDSLEELEMAARVYEAQRGQGRR</sequence>
<name>A0ABR3YLA1_9PEZI</name>
<protein>
    <submittedName>
        <fullName evidence="1">Uncharacterized protein</fullName>
    </submittedName>
</protein>
<accession>A0ABR3YLA1</accession>
<evidence type="ECO:0000313" key="1">
    <source>
        <dbReference type="EMBL" id="KAL1888899.1"/>
    </source>
</evidence>
<comment type="caution">
    <text evidence="1">The sequence shown here is derived from an EMBL/GenBank/DDBJ whole genome shotgun (WGS) entry which is preliminary data.</text>
</comment>
<dbReference type="Proteomes" id="UP001583186">
    <property type="component" value="Unassembled WGS sequence"/>
</dbReference>